<evidence type="ECO:0000313" key="3">
    <source>
        <dbReference type="Proteomes" id="UP000294239"/>
    </source>
</evidence>
<proteinExistence type="predicted"/>
<name>A0ABY1YG93_9HYPH</name>
<accession>A0ABY1YG93</accession>
<feature type="compositionally biased region" description="Basic residues" evidence="1">
    <location>
        <begin position="55"/>
        <end position="65"/>
    </location>
</feature>
<evidence type="ECO:0000256" key="1">
    <source>
        <dbReference type="SAM" id="MobiDB-lite"/>
    </source>
</evidence>
<organism evidence="2 3">
    <name type="scientific">Agrobacterium cavarae</name>
    <dbReference type="NCBI Taxonomy" id="2528239"/>
    <lineage>
        <taxon>Bacteria</taxon>
        <taxon>Pseudomonadati</taxon>
        <taxon>Pseudomonadota</taxon>
        <taxon>Alphaproteobacteria</taxon>
        <taxon>Hyphomicrobiales</taxon>
        <taxon>Rhizobiaceae</taxon>
        <taxon>Rhizobium/Agrobacterium group</taxon>
        <taxon>Agrobacterium</taxon>
    </lineage>
</organism>
<evidence type="ECO:0000313" key="2">
    <source>
        <dbReference type="EMBL" id="TBN19311.1"/>
    </source>
</evidence>
<dbReference type="Proteomes" id="UP000294239">
    <property type="component" value="Unassembled WGS sequence"/>
</dbReference>
<sequence>MSCKARRVQPAILRAFLIPSELRPKRRLKPSDVSGPPLSPRFGRGKEAAVSRLPLTKKRRGRKRA</sequence>
<protein>
    <submittedName>
        <fullName evidence="2">Uncharacterized protein</fullName>
    </submittedName>
</protein>
<comment type="caution">
    <text evidence="2">The sequence shown here is derived from an EMBL/GenBank/DDBJ whole genome shotgun (WGS) entry which is preliminary data.</text>
</comment>
<feature type="region of interest" description="Disordered" evidence="1">
    <location>
        <begin position="25"/>
        <end position="65"/>
    </location>
</feature>
<gene>
    <name evidence="2" type="ORF">EYC79_01535</name>
</gene>
<keyword evidence="3" id="KW-1185">Reference proteome</keyword>
<dbReference type="EMBL" id="SISF01000019">
    <property type="protein sequence ID" value="TBN19311.1"/>
    <property type="molecule type" value="Genomic_DNA"/>
</dbReference>
<reference evidence="2 3" key="1">
    <citation type="submission" date="2019-02" db="EMBL/GenBank/DDBJ databases">
        <title>Current taxonomic status of genus Agrobacterium and description of Agrobacterium cavarae sp. nov. isolated from maize roots.</title>
        <authorList>
            <person name="Flores-Felix J.D."/>
            <person name="Menendez E."/>
            <person name="Ramirez-Bahena M.H."/>
            <person name="Garcia-Fraile P."/>
            <person name="Velazquez E."/>
        </authorList>
    </citation>
    <scope>NUCLEOTIDE SEQUENCE [LARGE SCALE GENOMIC DNA]</scope>
    <source>
        <strain evidence="2 3">RZME10</strain>
    </source>
</reference>